<evidence type="ECO:0000259" key="2">
    <source>
        <dbReference type="PROSITE" id="PS51020"/>
    </source>
</evidence>
<sequence>MKVLAGCMVTVLAILNLASAQGIFSMFPCQGRVTYKVTIAYSWSAATHPMSYPEGGFFSPLVIASHGAYYTMWSPLGYSSPGVQMVAETGGTSAIVDELLTENYRNVFQRVVADGPASGTSTISYMIDVHGARPFISAISMFFPSPDWFTGFDNVNMCDEETGEYVEVKEGNLSAWDAGTDDGETFTSEDVPLEPGRRTPIISILASTFQGIPPCYSPAPTPEQYRLPQASYPVLSRLRIYPLDGKPRYTHQHNAATSFWIRV</sequence>
<dbReference type="PANTHER" id="PTHR11311">
    <property type="entry name" value="SPONDIN"/>
    <property type="match status" value="1"/>
</dbReference>
<feature type="chain" id="PRO_5030734657" description="Spondin domain-containing protein" evidence="1">
    <location>
        <begin position="21"/>
        <end position="263"/>
    </location>
</feature>
<gene>
    <name evidence="3" type="ORF">RMAR00112_LOCUS26295</name>
</gene>
<feature type="domain" description="Spondin" evidence="2">
    <location>
        <begin position="23"/>
        <end position="213"/>
    </location>
</feature>
<evidence type="ECO:0000313" key="3">
    <source>
        <dbReference type="EMBL" id="CAE0058239.1"/>
    </source>
</evidence>
<accession>A0A7S3EJ75</accession>
<dbReference type="PANTHER" id="PTHR11311:SF15">
    <property type="entry name" value="SPONDIN-2"/>
    <property type="match status" value="1"/>
</dbReference>
<dbReference type="GO" id="GO:0007155">
    <property type="term" value="P:cell adhesion"/>
    <property type="evidence" value="ECO:0007669"/>
    <property type="project" value="TreeGrafter"/>
</dbReference>
<protein>
    <recommendedName>
        <fullName evidence="2">Spondin domain-containing protein</fullName>
    </recommendedName>
</protein>
<dbReference type="InterPro" id="IPR038678">
    <property type="entry name" value="Spondin_N_sf"/>
</dbReference>
<keyword evidence="1" id="KW-0732">Signal</keyword>
<feature type="signal peptide" evidence="1">
    <location>
        <begin position="1"/>
        <end position="20"/>
    </location>
</feature>
<dbReference type="GO" id="GO:0031012">
    <property type="term" value="C:extracellular matrix"/>
    <property type="evidence" value="ECO:0007669"/>
    <property type="project" value="TreeGrafter"/>
</dbReference>
<evidence type="ECO:0000256" key="1">
    <source>
        <dbReference type="SAM" id="SignalP"/>
    </source>
</evidence>
<dbReference type="Gene3D" id="2.60.40.2130">
    <property type="entry name" value="F-spondin domain"/>
    <property type="match status" value="1"/>
</dbReference>
<dbReference type="InterPro" id="IPR051418">
    <property type="entry name" value="Spondin/Thrombospondin_T1"/>
</dbReference>
<dbReference type="InterPro" id="IPR009465">
    <property type="entry name" value="Spondin_N"/>
</dbReference>
<reference evidence="3" key="1">
    <citation type="submission" date="2021-01" db="EMBL/GenBank/DDBJ databases">
        <authorList>
            <person name="Corre E."/>
            <person name="Pelletier E."/>
            <person name="Niang G."/>
            <person name="Scheremetjew M."/>
            <person name="Finn R."/>
            <person name="Kale V."/>
            <person name="Holt S."/>
            <person name="Cochrane G."/>
            <person name="Meng A."/>
            <person name="Brown T."/>
            <person name="Cohen L."/>
        </authorList>
    </citation>
    <scope>NUCLEOTIDE SEQUENCE</scope>
    <source>
        <strain evidence="3">CCMP 769</strain>
    </source>
</reference>
<proteinExistence type="predicted"/>
<dbReference type="EMBL" id="HBHW01034097">
    <property type="protein sequence ID" value="CAE0058239.1"/>
    <property type="molecule type" value="Transcribed_RNA"/>
</dbReference>
<dbReference type="NCBIfam" id="NF038123">
    <property type="entry name" value="NF038123_dom"/>
    <property type="match status" value="1"/>
</dbReference>
<dbReference type="PROSITE" id="PS51020">
    <property type="entry name" value="SPONDIN"/>
    <property type="match status" value="1"/>
</dbReference>
<dbReference type="AlphaFoldDB" id="A0A7S3EJ75"/>
<name>A0A7S3EJ75_9RHOD</name>
<dbReference type="Pfam" id="PF06468">
    <property type="entry name" value="Spond_N"/>
    <property type="match status" value="1"/>
</dbReference>
<organism evidence="3">
    <name type="scientific">Rhodosorus marinus</name>
    <dbReference type="NCBI Taxonomy" id="101924"/>
    <lineage>
        <taxon>Eukaryota</taxon>
        <taxon>Rhodophyta</taxon>
        <taxon>Stylonematophyceae</taxon>
        <taxon>Stylonematales</taxon>
        <taxon>Stylonemataceae</taxon>
        <taxon>Rhodosorus</taxon>
    </lineage>
</organism>